<feature type="compositionally biased region" description="Low complexity" evidence="1">
    <location>
        <begin position="364"/>
        <end position="398"/>
    </location>
</feature>
<feature type="region of interest" description="Disordered" evidence="1">
    <location>
        <begin position="543"/>
        <end position="585"/>
    </location>
</feature>
<dbReference type="RefSeq" id="WP_171198341.1">
    <property type="nucleotide sequence ID" value="NZ_JABEND010000001.1"/>
</dbReference>
<feature type="region of interest" description="Disordered" evidence="1">
    <location>
        <begin position="335"/>
        <end position="354"/>
    </location>
</feature>
<evidence type="ECO:0000256" key="1">
    <source>
        <dbReference type="SAM" id="MobiDB-lite"/>
    </source>
</evidence>
<evidence type="ECO:0000313" key="4">
    <source>
        <dbReference type="Proteomes" id="UP000562984"/>
    </source>
</evidence>
<dbReference type="CDD" id="cd00085">
    <property type="entry name" value="HNHc"/>
    <property type="match status" value="1"/>
</dbReference>
<sequence length="585" mass="62089">MERIGGGVEDEGGGAVAPERQDSSRPAAAAGDSGSPDPREECRSVDDEVRVGSGVGVAGGESAHNGYTVVPSEVALAELSDAERAELLDAKATSAVGGLAVTMPLMQPAVGQQECLARIELLHQLQAAVAGQLVVEQARFADLERQRQQDAGVRARDLGRGTANEVGFVRGMAPVAAGREIALSRRLIVRAPETLRRLRSGEVPWSHCRILDSETSHLDDEQARLIDAGLAGSLHGWNRAQAQQAVRHACYQLDPRSAVERRARAEQDRRVTIRPMPDTMTMVSALLPVAQGVATFAALTRDAEAARSAGDARTKTQLMADLLVARCVGAPAVSPEIPQASTDVPADAVTDDNSAADDNVVANDESAAKSNTANPNNAPNDDSATDAQASGAPSSSADPPVPRWQPDTTLNVTISADALWGRSQQPGYLQGFGPVPADLARELAVGPLDPKSLPPRSRVWLRRVVTDPVTGIAMAADPRRRRFDAGVRKLIALRDRRCREPYCDAPIRHTDHVEPYRRGGPSTLDNGQGLCAGGNYVKEIPGWRSEPGPGGTVTVTTPMGRRYRTRPPRPTGLPPVTEQLEAADG</sequence>
<organism evidence="3 4">
    <name type="scientific">Nakamurella aerolata</name>
    <dbReference type="NCBI Taxonomy" id="1656892"/>
    <lineage>
        <taxon>Bacteria</taxon>
        <taxon>Bacillati</taxon>
        <taxon>Actinomycetota</taxon>
        <taxon>Actinomycetes</taxon>
        <taxon>Nakamurellales</taxon>
        <taxon>Nakamurellaceae</taxon>
        <taxon>Nakamurella</taxon>
    </lineage>
</organism>
<gene>
    <name evidence="3" type="ORF">HKD39_03260</name>
</gene>
<accession>A0A849A544</accession>
<proteinExistence type="predicted"/>
<dbReference type="AlphaFoldDB" id="A0A849A544"/>
<dbReference type="SMART" id="SM00507">
    <property type="entry name" value="HNHc"/>
    <property type="match status" value="1"/>
</dbReference>
<feature type="region of interest" description="Disordered" evidence="1">
    <location>
        <begin position="364"/>
        <end position="407"/>
    </location>
</feature>
<name>A0A849A544_9ACTN</name>
<evidence type="ECO:0000259" key="2">
    <source>
        <dbReference type="SMART" id="SM00507"/>
    </source>
</evidence>
<dbReference type="Proteomes" id="UP000562984">
    <property type="component" value="Unassembled WGS sequence"/>
</dbReference>
<feature type="domain" description="HNH nuclease" evidence="2">
    <location>
        <begin position="486"/>
        <end position="536"/>
    </location>
</feature>
<protein>
    <recommendedName>
        <fullName evidence="2">HNH nuclease domain-containing protein</fullName>
    </recommendedName>
</protein>
<evidence type="ECO:0000313" key="3">
    <source>
        <dbReference type="EMBL" id="NNG34756.1"/>
    </source>
</evidence>
<feature type="region of interest" description="Disordered" evidence="1">
    <location>
        <begin position="1"/>
        <end position="48"/>
    </location>
</feature>
<keyword evidence="4" id="KW-1185">Reference proteome</keyword>
<reference evidence="3 4" key="1">
    <citation type="submission" date="2020-05" db="EMBL/GenBank/DDBJ databases">
        <title>Nakamurella sp. DB0629 isolated from air conditioner.</title>
        <authorList>
            <person name="Kim D.H."/>
            <person name="Kim D.-U."/>
        </authorList>
    </citation>
    <scope>NUCLEOTIDE SEQUENCE [LARGE SCALE GENOMIC DNA]</scope>
    <source>
        <strain evidence="3 4">DB0629</strain>
    </source>
</reference>
<dbReference type="EMBL" id="JABEND010000001">
    <property type="protein sequence ID" value="NNG34756.1"/>
    <property type="molecule type" value="Genomic_DNA"/>
</dbReference>
<comment type="caution">
    <text evidence="3">The sequence shown here is derived from an EMBL/GenBank/DDBJ whole genome shotgun (WGS) entry which is preliminary data.</text>
</comment>
<dbReference type="InterPro" id="IPR003615">
    <property type="entry name" value="HNH_nuc"/>
</dbReference>
<feature type="compositionally biased region" description="Basic and acidic residues" evidence="1">
    <location>
        <begin position="37"/>
        <end position="48"/>
    </location>
</feature>